<evidence type="ECO:0000313" key="1">
    <source>
        <dbReference type="EMBL" id="MCX3062505.1"/>
    </source>
</evidence>
<comment type="caution">
    <text evidence="1">The sequence shown here is derived from an EMBL/GenBank/DDBJ whole genome shotgun (WGS) entry which is preliminary data.</text>
</comment>
<proteinExistence type="predicted"/>
<protein>
    <submittedName>
        <fullName evidence="1">Uncharacterized protein</fullName>
    </submittedName>
</protein>
<name>A0ABT3U0D5_9ACTN</name>
<accession>A0ABT3U0D5</accession>
<organism evidence="1 2">
    <name type="scientific">Streptomyces beihaiensis</name>
    <dbReference type="NCBI Taxonomy" id="2984495"/>
    <lineage>
        <taxon>Bacteria</taxon>
        <taxon>Bacillati</taxon>
        <taxon>Actinomycetota</taxon>
        <taxon>Actinomycetes</taxon>
        <taxon>Kitasatosporales</taxon>
        <taxon>Streptomycetaceae</taxon>
        <taxon>Streptomyces</taxon>
    </lineage>
</organism>
<dbReference type="EMBL" id="JAPHNL010000274">
    <property type="protein sequence ID" value="MCX3062505.1"/>
    <property type="molecule type" value="Genomic_DNA"/>
</dbReference>
<sequence length="131" mass="13864">MPDSAAVPPLPASVPHSFDTAYAEQHLGTATTRFTGRPTPDGRGVVLEGVCPGCHGRTRTEYRHGVPGAGTKGLLSWLRGEQEAPRPADDLAALLEEWHYCECGHPHPLMPADAVFVGCGASWRVAAVDPA</sequence>
<dbReference type="Proteomes" id="UP001163064">
    <property type="component" value="Unassembled WGS sequence"/>
</dbReference>
<reference evidence="1" key="1">
    <citation type="submission" date="2022-10" db="EMBL/GenBank/DDBJ databases">
        <title>Streptomyces beihaiensis sp. nov., a chitin degrading actinobacterium, isolated from shrimp pond soil.</title>
        <authorList>
            <person name="Xie J."/>
            <person name="Shen N."/>
        </authorList>
    </citation>
    <scope>NUCLEOTIDE SEQUENCE</scope>
    <source>
        <strain evidence="1">GXMU-J5</strain>
    </source>
</reference>
<dbReference type="RefSeq" id="WP_266602789.1">
    <property type="nucleotide sequence ID" value="NZ_JAPHNL010000274.1"/>
</dbReference>
<gene>
    <name evidence="1" type="ORF">OFY01_22660</name>
</gene>
<keyword evidence="2" id="KW-1185">Reference proteome</keyword>
<evidence type="ECO:0000313" key="2">
    <source>
        <dbReference type="Proteomes" id="UP001163064"/>
    </source>
</evidence>